<gene>
    <name evidence="6" type="ORF">BB31_11550</name>
</gene>
<dbReference type="Proteomes" id="UP000256220">
    <property type="component" value="Unassembled WGS sequence"/>
</dbReference>
<dbReference type="GO" id="GO:0006508">
    <property type="term" value="P:proteolysis"/>
    <property type="evidence" value="ECO:0007669"/>
    <property type="project" value="UniProtKB-KW"/>
</dbReference>
<name>A0A2P2FWB0_AMYLU</name>
<dbReference type="InterPro" id="IPR054613">
    <property type="entry name" value="Peptidase_S78_dom"/>
</dbReference>
<dbReference type="RefSeq" id="WP_034309471.1">
    <property type="nucleotide sequence ID" value="NZ_JFBM01000008.1"/>
</dbReference>
<organism evidence="6 7">
    <name type="scientific">Amycolatopsis lurida NRRL 2430</name>
    <dbReference type="NCBI Taxonomy" id="1460371"/>
    <lineage>
        <taxon>Bacteria</taxon>
        <taxon>Bacillati</taxon>
        <taxon>Actinomycetota</taxon>
        <taxon>Actinomycetes</taxon>
        <taxon>Pseudonocardiales</taxon>
        <taxon>Pseudonocardiaceae</taxon>
        <taxon>Amycolatopsis</taxon>
    </lineage>
</organism>
<evidence type="ECO:0000313" key="7">
    <source>
        <dbReference type="Proteomes" id="UP000256220"/>
    </source>
</evidence>
<dbReference type="AlphaFoldDB" id="A0A2P2FWB0"/>
<sequence>MNTLTLPDLDLVRAVPTCVRADRAEAEAGAMPTMVVRFSAFDRWYEIDSWWEGRFLERTARGAFTKTISENRANIKVLYDHGFDYQIGNKVLGTIEDLREDPDSPVGEVPLFDTSYNRDLLPGIEAGAYGSSFRMRVIKDEWNDDPGRSEHNPDGIPERTIKEVRLFEFGPVTWPANPDATAGVRGLTDTYYERLRSRDPNAVDELRGRIQTYRTPADRAAADGTARRPGAAPDTDEPAARHSSGLTHAARRARLYPYLERKPS</sequence>
<evidence type="ECO:0000256" key="1">
    <source>
        <dbReference type="ARBA" id="ARBA00022612"/>
    </source>
</evidence>
<comment type="caution">
    <text evidence="6">The sequence shown here is derived from an EMBL/GenBank/DDBJ whole genome shotgun (WGS) entry which is preliminary data.</text>
</comment>
<dbReference type="Pfam" id="PF04586">
    <property type="entry name" value="Peptidase_S78"/>
    <property type="match status" value="1"/>
</dbReference>
<evidence type="ECO:0000256" key="4">
    <source>
        <dbReference type="SAM" id="MobiDB-lite"/>
    </source>
</evidence>
<evidence type="ECO:0000259" key="5">
    <source>
        <dbReference type="Pfam" id="PF04586"/>
    </source>
</evidence>
<reference evidence="6 7" key="1">
    <citation type="journal article" date="2014" name="Genome Announc.">
        <title>Draft Genome Sequence of Amycolatopsis lurida NRRL 2430, Producer of the Glycopeptide Family Antibiotic Ristocetin.</title>
        <authorList>
            <person name="Kwun M.J."/>
            <person name="Hong H.J."/>
        </authorList>
    </citation>
    <scope>NUCLEOTIDE SEQUENCE [LARGE SCALE GENOMIC DNA]</scope>
    <source>
        <strain evidence="6 7">NRRL 2430</strain>
    </source>
</reference>
<feature type="region of interest" description="Disordered" evidence="4">
    <location>
        <begin position="212"/>
        <end position="264"/>
    </location>
</feature>
<dbReference type="EMBL" id="JFBM01000008">
    <property type="protein sequence ID" value="KFU81009.1"/>
    <property type="molecule type" value="Genomic_DNA"/>
</dbReference>
<accession>A0A2P2FWB0</accession>
<keyword evidence="1" id="KW-1188">Viral release from host cell</keyword>
<keyword evidence="7" id="KW-1185">Reference proteome</keyword>
<feature type="compositionally biased region" description="Low complexity" evidence="4">
    <location>
        <begin position="222"/>
        <end position="232"/>
    </location>
</feature>
<keyword evidence="2" id="KW-0645">Protease</keyword>
<protein>
    <recommendedName>
        <fullName evidence="5">Prohead serine protease domain-containing protein</fullName>
    </recommendedName>
</protein>
<evidence type="ECO:0000256" key="2">
    <source>
        <dbReference type="ARBA" id="ARBA00022670"/>
    </source>
</evidence>
<feature type="domain" description="Prohead serine protease" evidence="5">
    <location>
        <begin position="44"/>
        <end position="183"/>
    </location>
</feature>
<keyword evidence="3" id="KW-0378">Hydrolase</keyword>
<evidence type="ECO:0000313" key="6">
    <source>
        <dbReference type="EMBL" id="KFU81009.1"/>
    </source>
</evidence>
<proteinExistence type="predicted"/>
<evidence type="ECO:0000256" key="3">
    <source>
        <dbReference type="ARBA" id="ARBA00022801"/>
    </source>
</evidence>
<dbReference type="GO" id="GO:0008233">
    <property type="term" value="F:peptidase activity"/>
    <property type="evidence" value="ECO:0007669"/>
    <property type="project" value="UniProtKB-KW"/>
</dbReference>